<gene>
    <name evidence="2" type="ORF">QJS10_CPA02g00787</name>
</gene>
<feature type="region of interest" description="Disordered" evidence="1">
    <location>
        <begin position="47"/>
        <end position="70"/>
    </location>
</feature>
<comment type="caution">
    <text evidence="2">The sequence shown here is derived from an EMBL/GenBank/DDBJ whole genome shotgun (WGS) entry which is preliminary data.</text>
</comment>
<dbReference type="AlphaFoldDB" id="A0AAV9FDF4"/>
<protein>
    <submittedName>
        <fullName evidence="2">Uncharacterized protein</fullName>
    </submittedName>
</protein>
<evidence type="ECO:0000313" key="2">
    <source>
        <dbReference type="EMBL" id="KAK1323885.1"/>
    </source>
</evidence>
<evidence type="ECO:0000313" key="3">
    <source>
        <dbReference type="Proteomes" id="UP001180020"/>
    </source>
</evidence>
<reference evidence="2" key="2">
    <citation type="submission" date="2023-06" db="EMBL/GenBank/DDBJ databases">
        <authorList>
            <person name="Ma L."/>
            <person name="Liu K.-W."/>
            <person name="Li Z."/>
            <person name="Hsiao Y.-Y."/>
            <person name="Qi Y."/>
            <person name="Fu T."/>
            <person name="Tang G."/>
            <person name="Zhang D."/>
            <person name="Sun W.-H."/>
            <person name="Liu D.-K."/>
            <person name="Li Y."/>
            <person name="Chen G.-Z."/>
            <person name="Liu X.-D."/>
            <person name="Liao X.-Y."/>
            <person name="Jiang Y.-T."/>
            <person name="Yu X."/>
            <person name="Hao Y."/>
            <person name="Huang J."/>
            <person name="Zhao X.-W."/>
            <person name="Ke S."/>
            <person name="Chen Y.-Y."/>
            <person name="Wu W.-L."/>
            <person name="Hsu J.-L."/>
            <person name="Lin Y.-F."/>
            <person name="Huang M.-D."/>
            <person name="Li C.-Y."/>
            <person name="Huang L."/>
            <person name="Wang Z.-W."/>
            <person name="Zhao X."/>
            <person name="Zhong W.-Y."/>
            <person name="Peng D.-H."/>
            <person name="Ahmad S."/>
            <person name="Lan S."/>
            <person name="Zhang J.-S."/>
            <person name="Tsai W.-C."/>
            <person name="Van De Peer Y."/>
            <person name="Liu Z.-J."/>
        </authorList>
    </citation>
    <scope>NUCLEOTIDE SEQUENCE</scope>
    <source>
        <strain evidence="2">CP</strain>
        <tissue evidence="2">Leaves</tissue>
    </source>
</reference>
<dbReference type="Proteomes" id="UP001180020">
    <property type="component" value="Unassembled WGS sequence"/>
</dbReference>
<dbReference type="EMBL" id="JAUJYO010000002">
    <property type="protein sequence ID" value="KAK1323885.1"/>
    <property type="molecule type" value="Genomic_DNA"/>
</dbReference>
<proteinExistence type="predicted"/>
<evidence type="ECO:0000256" key="1">
    <source>
        <dbReference type="SAM" id="MobiDB-lite"/>
    </source>
</evidence>
<organism evidence="2 3">
    <name type="scientific">Acorus calamus</name>
    <name type="common">Sweet flag</name>
    <dbReference type="NCBI Taxonomy" id="4465"/>
    <lineage>
        <taxon>Eukaryota</taxon>
        <taxon>Viridiplantae</taxon>
        <taxon>Streptophyta</taxon>
        <taxon>Embryophyta</taxon>
        <taxon>Tracheophyta</taxon>
        <taxon>Spermatophyta</taxon>
        <taxon>Magnoliopsida</taxon>
        <taxon>Liliopsida</taxon>
        <taxon>Acoraceae</taxon>
        <taxon>Acorus</taxon>
    </lineage>
</organism>
<sequence>MGGQPIPVDHCTTGLTETCPEFRPYGSGGPYQVPSKPNVVDTAMTQFGMGGAYPPPHQSPPQLSSSSVAAVGEKQQQLHAFWAKQYVMIEVTTDFKNYILPPTRINKIV</sequence>
<accession>A0AAV9FDF4</accession>
<name>A0AAV9FDF4_ACOCL</name>
<keyword evidence="3" id="KW-1185">Reference proteome</keyword>
<reference evidence="2" key="1">
    <citation type="journal article" date="2023" name="Nat. Commun.">
        <title>Diploid and tetraploid genomes of Acorus and the evolution of monocots.</title>
        <authorList>
            <person name="Ma L."/>
            <person name="Liu K.W."/>
            <person name="Li Z."/>
            <person name="Hsiao Y.Y."/>
            <person name="Qi Y."/>
            <person name="Fu T."/>
            <person name="Tang G.D."/>
            <person name="Zhang D."/>
            <person name="Sun W.H."/>
            <person name="Liu D.K."/>
            <person name="Li Y."/>
            <person name="Chen G.Z."/>
            <person name="Liu X.D."/>
            <person name="Liao X.Y."/>
            <person name="Jiang Y.T."/>
            <person name="Yu X."/>
            <person name="Hao Y."/>
            <person name="Huang J."/>
            <person name="Zhao X.W."/>
            <person name="Ke S."/>
            <person name="Chen Y.Y."/>
            <person name="Wu W.L."/>
            <person name="Hsu J.L."/>
            <person name="Lin Y.F."/>
            <person name="Huang M.D."/>
            <person name="Li C.Y."/>
            <person name="Huang L."/>
            <person name="Wang Z.W."/>
            <person name="Zhao X."/>
            <person name="Zhong W.Y."/>
            <person name="Peng D.H."/>
            <person name="Ahmad S."/>
            <person name="Lan S."/>
            <person name="Zhang J.S."/>
            <person name="Tsai W.C."/>
            <person name="Van de Peer Y."/>
            <person name="Liu Z.J."/>
        </authorList>
    </citation>
    <scope>NUCLEOTIDE SEQUENCE</scope>
    <source>
        <strain evidence="2">CP</strain>
    </source>
</reference>